<protein>
    <recommendedName>
        <fullName evidence="1">AAA domain-containing protein</fullName>
    </recommendedName>
</protein>
<sequence>MMRTKIISLFNHKGGVSKTTTTFHLGWMLAILGKRMMIVDTDPQCNLTGMCISNTHNVEIEELYQSGVSNIRSILSPVFDGKPEPLSAANCYTFREIPNLFLLPGHIAFSEYDATYNIAENLTGSLAVFQNVPGALRYMLEITAEKYKLDYILLDMSPSISATNANILMQSDYFFIPCAPDYFCYMAIESLSDTFPKWRQAYQKMAQLDAFKKATYKMKTTPPTFIGTIQQRYRPRNGLPAKAFAEWIDNINRLVCESLVPSLKACGMCVAEEKTECFLEPYNLANISDFNSLIAQAQEHRVPVFLLTKEQVGKTGRVWDNMEKSRDEFHSTFKTLAKRIVQITE</sequence>
<dbReference type="EMBL" id="ADLO01000059">
    <property type="protein sequence ID" value="KGF55356.1"/>
    <property type="molecule type" value="Genomic_DNA"/>
</dbReference>
<comment type="caution">
    <text evidence="2">The sequence shown here is derived from an EMBL/GenBank/DDBJ whole genome shotgun (WGS) entry which is preliminary data.</text>
</comment>
<organism evidence="2 3">
    <name type="scientific">Flavonifractor plautii 1_3_50AFAA</name>
    <dbReference type="NCBI Taxonomy" id="742738"/>
    <lineage>
        <taxon>Bacteria</taxon>
        <taxon>Bacillati</taxon>
        <taxon>Bacillota</taxon>
        <taxon>Clostridia</taxon>
        <taxon>Eubacteriales</taxon>
        <taxon>Oscillospiraceae</taxon>
        <taxon>Flavonifractor</taxon>
    </lineage>
</organism>
<reference evidence="2 3" key="1">
    <citation type="submission" date="2011-08" db="EMBL/GenBank/DDBJ databases">
        <title>The Genome Sequence of Clostridium orbiscindens 1_3_50AFAA.</title>
        <authorList>
            <consortium name="The Broad Institute Genome Sequencing Platform"/>
            <person name="Earl A."/>
            <person name="Ward D."/>
            <person name="Feldgarden M."/>
            <person name="Gevers D."/>
            <person name="Daigneault M."/>
            <person name="Strauss J."/>
            <person name="Allen-Vercoe E."/>
            <person name="Young S.K."/>
            <person name="Zeng Q."/>
            <person name="Gargeya S."/>
            <person name="Fitzgerald M."/>
            <person name="Haas B."/>
            <person name="Abouelleil A."/>
            <person name="Alvarado L."/>
            <person name="Arachchi H.M."/>
            <person name="Berlin A."/>
            <person name="Brown A."/>
            <person name="Chapman S.B."/>
            <person name="Chen Z."/>
            <person name="Dunbar C."/>
            <person name="Freedman E."/>
            <person name="Gearin G."/>
            <person name="Gellesch M."/>
            <person name="Goldberg J."/>
            <person name="Griggs A."/>
            <person name="Gujja S."/>
            <person name="Heiman D."/>
            <person name="Howarth C."/>
            <person name="Larson L."/>
            <person name="Lui A."/>
            <person name="MacDonald P.J.P."/>
            <person name="Montmayeur A."/>
            <person name="Murphy C."/>
            <person name="Neiman D."/>
            <person name="Pearson M."/>
            <person name="Priest M."/>
            <person name="Roberts A."/>
            <person name="Saif S."/>
            <person name="Shea T."/>
            <person name="Shenoy N."/>
            <person name="Sisk P."/>
            <person name="Stolte C."/>
            <person name="Sykes S."/>
            <person name="Wortman J."/>
            <person name="Nusbaum C."/>
            <person name="Birren B."/>
        </authorList>
    </citation>
    <scope>NUCLEOTIDE SEQUENCE [LARGE SCALE GENOMIC DNA]</scope>
    <source>
        <strain evidence="2 3">1_3_50AFAA</strain>
    </source>
</reference>
<dbReference type="InterPro" id="IPR025669">
    <property type="entry name" value="AAA_dom"/>
</dbReference>
<accession>A0A096B8M4</accession>
<gene>
    <name evidence="2" type="ORF">HMPREF9460_02091</name>
</gene>
<dbReference type="PANTHER" id="PTHR13696:SF52">
    <property type="entry name" value="PARA FAMILY PROTEIN CT_582"/>
    <property type="match status" value="1"/>
</dbReference>
<feature type="domain" description="AAA" evidence="1">
    <location>
        <begin position="4"/>
        <end position="202"/>
    </location>
</feature>
<dbReference type="Pfam" id="PF13614">
    <property type="entry name" value="AAA_31"/>
    <property type="match status" value="1"/>
</dbReference>
<name>A0A096B8M4_FLAPL</name>
<evidence type="ECO:0000313" key="2">
    <source>
        <dbReference type="EMBL" id="KGF55356.1"/>
    </source>
</evidence>
<dbReference type="PANTHER" id="PTHR13696">
    <property type="entry name" value="P-LOOP CONTAINING NUCLEOSIDE TRIPHOSPHATE HYDROLASE"/>
    <property type="match status" value="1"/>
</dbReference>
<dbReference type="AlphaFoldDB" id="A0A096B8M4"/>
<dbReference type="Gene3D" id="3.40.50.300">
    <property type="entry name" value="P-loop containing nucleotide triphosphate hydrolases"/>
    <property type="match status" value="1"/>
</dbReference>
<proteinExistence type="predicted"/>
<dbReference type="HOGENOM" id="CLU_037612_2_0_9"/>
<dbReference type="SUPFAM" id="SSF52540">
    <property type="entry name" value="P-loop containing nucleoside triphosphate hydrolases"/>
    <property type="match status" value="1"/>
</dbReference>
<dbReference type="InterPro" id="IPR027417">
    <property type="entry name" value="P-loop_NTPase"/>
</dbReference>
<evidence type="ECO:0000259" key="1">
    <source>
        <dbReference type="Pfam" id="PF13614"/>
    </source>
</evidence>
<dbReference type="InterPro" id="IPR050678">
    <property type="entry name" value="DNA_Partitioning_ATPase"/>
</dbReference>
<dbReference type="PATRIC" id="fig|742738.3.peg.2141"/>
<dbReference type="eggNOG" id="COG1192">
    <property type="taxonomic scope" value="Bacteria"/>
</dbReference>
<dbReference type="Proteomes" id="UP000029585">
    <property type="component" value="Unassembled WGS sequence"/>
</dbReference>
<keyword evidence="3" id="KW-1185">Reference proteome</keyword>
<dbReference type="RefSeq" id="WP_242848610.1">
    <property type="nucleotide sequence ID" value="NZ_KN174163.1"/>
</dbReference>
<evidence type="ECO:0000313" key="3">
    <source>
        <dbReference type="Proteomes" id="UP000029585"/>
    </source>
</evidence>
<dbReference type="CDD" id="cd02042">
    <property type="entry name" value="ParAB_family"/>
    <property type="match status" value="1"/>
</dbReference>